<dbReference type="GO" id="GO:0005509">
    <property type="term" value="F:calcium ion binding"/>
    <property type="evidence" value="ECO:0007669"/>
    <property type="project" value="InterPro"/>
</dbReference>
<dbReference type="PROSITE" id="PS00330">
    <property type="entry name" value="HEMOLYSIN_CALCIUM"/>
    <property type="match status" value="2"/>
</dbReference>
<accession>A0A512DL13</accession>
<organism evidence="7 8">
    <name type="scientific">Skermanella aerolata</name>
    <dbReference type="NCBI Taxonomy" id="393310"/>
    <lineage>
        <taxon>Bacteria</taxon>
        <taxon>Pseudomonadati</taxon>
        <taxon>Pseudomonadota</taxon>
        <taxon>Alphaproteobacteria</taxon>
        <taxon>Rhodospirillales</taxon>
        <taxon>Azospirillaceae</taxon>
        <taxon>Skermanella</taxon>
    </lineage>
</organism>
<dbReference type="AlphaFoldDB" id="A0A512DL13"/>
<dbReference type="Proteomes" id="UP000321523">
    <property type="component" value="Unassembled WGS sequence"/>
</dbReference>
<gene>
    <name evidence="7" type="ORF">SAE02_13150</name>
</gene>
<dbReference type="EMBL" id="BJYZ01000005">
    <property type="protein sequence ID" value="GEO37167.1"/>
    <property type="molecule type" value="Genomic_DNA"/>
</dbReference>
<dbReference type="GO" id="GO:0005615">
    <property type="term" value="C:extracellular space"/>
    <property type="evidence" value="ECO:0007669"/>
    <property type="project" value="InterPro"/>
</dbReference>
<dbReference type="InterPro" id="IPR011049">
    <property type="entry name" value="Serralysin-like_metalloprot_C"/>
</dbReference>
<keyword evidence="8" id="KW-1185">Reference proteome</keyword>
<sequence>MAFISGTNGDDVLSGTPQTDFVNLLAGNDFFFSGAGNDTVLGGTGNDAIRGDAGNDDLLGEAGNDFLVGGSGNDRLNGGTGSDRIDGGSGVDTMTGGSGIDIFDFNSLLDSGTGVGNRDIITDFQRGTDKIDLSSIDANPNIAGNQAFSFIGTGSFTGVGQLSFSISPTTGGLRVLLNTDADAQSDMQIELTGQTTVSSNDFFL</sequence>
<dbReference type="SUPFAM" id="SSF51120">
    <property type="entry name" value="beta-Roll"/>
    <property type="match status" value="1"/>
</dbReference>
<dbReference type="InterPro" id="IPR018511">
    <property type="entry name" value="Hemolysin-typ_Ca-bd_CS"/>
</dbReference>
<dbReference type="RefSeq" id="WP_052832140.1">
    <property type="nucleotide sequence ID" value="NZ_BJYZ01000005.1"/>
</dbReference>
<evidence type="ECO:0000256" key="2">
    <source>
        <dbReference type="ARBA" id="ARBA00004613"/>
    </source>
</evidence>
<evidence type="ECO:0000256" key="4">
    <source>
        <dbReference type="ARBA" id="ARBA00022737"/>
    </source>
</evidence>
<dbReference type="InterPro" id="IPR001343">
    <property type="entry name" value="Hemolysn_Ca-bd"/>
</dbReference>
<dbReference type="Pfam" id="PF08548">
    <property type="entry name" value="Peptidase_M10_C"/>
    <property type="match status" value="1"/>
</dbReference>
<dbReference type="PRINTS" id="PR00313">
    <property type="entry name" value="CABNDNGRPT"/>
</dbReference>
<keyword evidence="3" id="KW-0964">Secreted</keyword>
<evidence type="ECO:0000259" key="6">
    <source>
        <dbReference type="Pfam" id="PF08548"/>
    </source>
</evidence>
<evidence type="ECO:0000256" key="3">
    <source>
        <dbReference type="ARBA" id="ARBA00022525"/>
    </source>
</evidence>
<proteinExistence type="predicted"/>
<name>A0A512DL13_9PROT</name>
<protein>
    <recommendedName>
        <fullName evidence="6">Peptidase M10 serralysin C-terminal domain-containing protein</fullName>
    </recommendedName>
</protein>
<dbReference type="InterPro" id="IPR013858">
    <property type="entry name" value="Peptidase_M10B_C"/>
</dbReference>
<comment type="cofactor">
    <cofactor evidence="1">
        <name>Ca(2+)</name>
        <dbReference type="ChEBI" id="CHEBI:29108"/>
    </cofactor>
</comment>
<comment type="subcellular location">
    <subcellularLocation>
        <location evidence="2">Secreted</location>
    </subcellularLocation>
</comment>
<dbReference type="Pfam" id="PF00353">
    <property type="entry name" value="HemolysinCabind"/>
    <property type="match status" value="2"/>
</dbReference>
<dbReference type="PANTHER" id="PTHR38340">
    <property type="entry name" value="S-LAYER PROTEIN"/>
    <property type="match status" value="1"/>
</dbReference>
<keyword evidence="4" id="KW-0677">Repeat</keyword>
<evidence type="ECO:0000256" key="5">
    <source>
        <dbReference type="SAM" id="MobiDB-lite"/>
    </source>
</evidence>
<reference evidence="7 8" key="1">
    <citation type="submission" date="2019-07" db="EMBL/GenBank/DDBJ databases">
        <title>Whole genome shotgun sequence of Skermanella aerolata NBRC 106429.</title>
        <authorList>
            <person name="Hosoyama A."/>
            <person name="Uohara A."/>
            <person name="Ohji S."/>
            <person name="Ichikawa N."/>
        </authorList>
    </citation>
    <scope>NUCLEOTIDE SEQUENCE [LARGE SCALE GENOMIC DNA]</scope>
    <source>
        <strain evidence="7 8">NBRC 106429</strain>
    </source>
</reference>
<evidence type="ECO:0000256" key="1">
    <source>
        <dbReference type="ARBA" id="ARBA00001913"/>
    </source>
</evidence>
<feature type="domain" description="Peptidase M10 serralysin C-terminal" evidence="6">
    <location>
        <begin position="48"/>
        <end position="202"/>
    </location>
</feature>
<dbReference type="Gene3D" id="2.150.10.10">
    <property type="entry name" value="Serralysin-like metalloprotease, C-terminal"/>
    <property type="match status" value="2"/>
</dbReference>
<dbReference type="OrthoDB" id="7366341at2"/>
<dbReference type="PANTHER" id="PTHR38340:SF1">
    <property type="entry name" value="S-LAYER PROTEIN"/>
    <property type="match status" value="1"/>
</dbReference>
<feature type="region of interest" description="Disordered" evidence="5">
    <location>
        <begin position="70"/>
        <end position="90"/>
    </location>
</feature>
<evidence type="ECO:0000313" key="7">
    <source>
        <dbReference type="EMBL" id="GEO37167.1"/>
    </source>
</evidence>
<dbReference type="InterPro" id="IPR050557">
    <property type="entry name" value="RTX_toxin/Mannuronan_C5-epim"/>
</dbReference>
<comment type="caution">
    <text evidence="7">The sequence shown here is derived from an EMBL/GenBank/DDBJ whole genome shotgun (WGS) entry which is preliminary data.</text>
</comment>
<evidence type="ECO:0000313" key="8">
    <source>
        <dbReference type="Proteomes" id="UP000321523"/>
    </source>
</evidence>